<gene>
    <name evidence="2" type="ORF">KI387_038961</name>
</gene>
<proteinExistence type="predicted"/>
<protein>
    <submittedName>
        <fullName evidence="2">Uncharacterized protein</fullName>
    </submittedName>
</protein>
<reference evidence="2 3" key="1">
    <citation type="journal article" date="2021" name="Nat. Plants">
        <title>The Taxus genome provides insights into paclitaxel biosynthesis.</title>
        <authorList>
            <person name="Xiong X."/>
            <person name="Gou J."/>
            <person name="Liao Q."/>
            <person name="Li Y."/>
            <person name="Zhou Q."/>
            <person name="Bi G."/>
            <person name="Li C."/>
            <person name="Du R."/>
            <person name="Wang X."/>
            <person name="Sun T."/>
            <person name="Guo L."/>
            <person name="Liang H."/>
            <person name="Lu P."/>
            <person name="Wu Y."/>
            <person name="Zhang Z."/>
            <person name="Ro D.K."/>
            <person name="Shang Y."/>
            <person name="Huang S."/>
            <person name="Yan J."/>
        </authorList>
    </citation>
    <scope>NUCLEOTIDE SEQUENCE [LARGE SCALE GENOMIC DNA]</scope>
    <source>
        <strain evidence="2">Ta-2019</strain>
    </source>
</reference>
<evidence type="ECO:0000313" key="2">
    <source>
        <dbReference type="EMBL" id="KAH9295373.1"/>
    </source>
</evidence>
<evidence type="ECO:0000256" key="1">
    <source>
        <dbReference type="SAM" id="MobiDB-lite"/>
    </source>
</evidence>
<comment type="caution">
    <text evidence="2">The sequence shown here is derived from an EMBL/GenBank/DDBJ whole genome shotgun (WGS) entry which is preliminary data.</text>
</comment>
<name>A0AA38FAJ9_TAXCH</name>
<feature type="non-terminal residue" evidence="2">
    <location>
        <position position="1"/>
    </location>
</feature>
<dbReference type="EMBL" id="JAHRHJ020000011">
    <property type="protein sequence ID" value="KAH9295373.1"/>
    <property type="molecule type" value="Genomic_DNA"/>
</dbReference>
<accession>A0AA38FAJ9</accession>
<keyword evidence="3" id="KW-1185">Reference proteome</keyword>
<evidence type="ECO:0000313" key="3">
    <source>
        <dbReference type="Proteomes" id="UP000824469"/>
    </source>
</evidence>
<organism evidence="2 3">
    <name type="scientific">Taxus chinensis</name>
    <name type="common">Chinese yew</name>
    <name type="synonym">Taxus wallichiana var. chinensis</name>
    <dbReference type="NCBI Taxonomy" id="29808"/>
    <lineage>
        <taxon>Eukaryota</taxon>
        <taxon>Viridiplantae</taxon>
        <taxon>Streptophyta</taxon>
        <taxon>Embryophyta</taxon>
        <taxon>Tracheophyta</taxon>
        <taxon>Spermatophyta</taxon>
        <taxon>Pinopsida</taxon>
        <taxon>Pinidae</taxon>
        <taxon>Conifers II</taxon>
        <taxon>Cupressales</taxon>
        <taxon>Taxaceae</taxon>
        <taxon>Taxus</taxon>
    </lineage>
</organism>
<sequence length="164" mass="17999">IQDQARKVELEVRHLQTLLDHWANAPCTVAREPPTSPSGSVRSRGRRGCGRSVDQAHHHRSPRRQPEHRRSPVNRGGWGSPHRSAQHSGWGSHHHSPPPVQRDGWDSGKVPRLALAISPNQQEDKDEEVASGWPPLPDGNDLPGSNWEDKGPPPPPASMFAAAA</sequence>
<feature type="region of interest" description="Disordered" evidence="1">
    <location>
        <begin position="22"/>
        <end position="164"/>
    </location>
</feature>
<dbReference type="AlphaFoldDB" id="A0AA38FAJ9"/>
<dbReference type="Proteomes" id="UP000824469">
    <property type="component" value="Unassembled WGS sequence"/>
</dbReference>